<sequence>MEIHLLKDYETALSYDEYEAILGEQKALHQLHYRKAVRRKPPFVLPPLKILIITVPPCGDSLAIIPALQKYLQDSAVEIRIALREDYPDLMNRFLTNGKQAVPVILVLDESGRFLFRFGPRPKPAQEIFEQMRPYIESGEITRLEVSKKIRHFYAKDRGQSILYEFETLLVNALSEKESLIHEPE</sequence>
<accession>A0A7V4TZZ7</accession>
<dbReference type="EMBL" id="DRQG01000031">
    <property type="protein sequence ID" value="HGY54762.1"/>
    <property type="molecule type" value="Genomic_DNA"/>
</dbReference>
<reference evidence="1" key="1">
    <citation type="journal article" date="2020" name="mSystems">
        <title>Genome- and Community-Level Interaction Insights into Carbon Utilization and Element Cycling Functions of Hydrothermarchaeota in Hydrothermal Sediment.</title>
        <authorList>
            <person name="Zhou Z."/>
            <person name="Liu Y."/>
            <person name="Xu W."/>
            <person name="Pan J."/>
            <person name="Luo Z.H."/>
            <person name="Li M."/>
        </authorList>
    </citation>
    <scope>NUCLEOTIDE SEQUENCE [LARGE SCALE GENOMIC DNA]</scope>
    <source>
        <strain evidence="1">HyVt-577</strain>
    </source>
</reference>
<dbReference type="AlphaFoldDB" id="A0A7V4TZZ7"/>
<dbReference type="Pfam" id="PF14595">
    <property type="entry name" value="Thioredoxin_9"/>
    <property type="match status" value="1"/>
</dbReference>
<dbReference type="InterPro" id="IPR036249">
    <property type="entry name" value="Thioredoxin-like_sf"/>
</dbReference>
<gene>
    <name evidence="1" type="ORF">ENK44_03580</name>
</gene>
<comment type="caution">
    <text evidence="1">The sequence shown here is derived from an EMBL/GenBank/DDBJ whole genome shotgun (WGS) entry which is preliminary data.</text>
</comment>
<dbReference type="Proteomes" id="UP000885779">
    <property type="component" value="Unassembled WGS sequence"/>
</dbReference>
<organism evidence="1">
    <name type="scientific">Caldithrix abyssi</name>
    <dbReference type="NCBI Taxonomy" id="187145"/>
    <lineage>
        <taxon>Bacteria</taxon>
        <taxon>Pseudomonadati</taxon>
        <taxon>Calditrichota</taxon>
        <taxon>Calditrichia</taxon>
        <taxon>Calditrichales</taxon>
        <taxon>Calditrichaceae</taxon>
        <taxon>Caldithrix</taxon>
    </lineage>
</organism>
<name>A0A7V4TZZ7_CALAY</name>
<evidence type="ECO:0008006" key="2">
    <source>
        <dbReference type="Google" id="ProtNLM"/>
    </source>
</evidence>
<dbReference type="SUPFAM" id="SSF52833">
    <property type="entry name" value="Thioredoxin-like"/>
    <property type="match status" value="1"/>
</dbReference>
<evidence type="ECO:0000313" key="1">
    <source>
        <dbReference type="EMBL" id="HGY54762.1"/>
    </source>
</evidence>
<proteinExistence type="predicted"/>
<protein>
    <recommendedName>
        <fullName evidence="2">Thioredoxin family protein</fullName>
    </recommendedName>
</protein>
<dbReference type="Gene3D" id="3.40.30.10">
    <property type="entry name" value="Glutaredoxin"/>
    <property type="match status" value="1"/>
</dbReference>